<proteinExistence type="inferred from homology"/>
<evidence type="ECO:0000313" key="10">
    <source>
        <dbReference type="EMBL" id="GAW95662.1"/>
    </source>
</evidence>
<evidence type="ECO:0000256" key="8">
    <source>
        <dbReference type="ARBA" id="ARBA00023288"/>
    </source>
</evidence>
<dbReference type="PANTHER" id="PTHR41164">
    <property type="entry name" value="CURLI PRODUCTION ASSEMBLY/TRANSPORT COMPONENT CSGG"/>
    <property type="match status" value="1"/>
</dbReference>
<comment type="function">
    <text evidence="1">May be involved in the biogenesis of curli organelles.</text>
</comment>
<dbReference type="PANTHER" id="PTHR41164:SF1">
    <property type="entry name" value="CURLI PRODUCTION ASSEMBLY_TRANSPORT COMPONENT CSGG"/>
    <property type="match status" value="1"/>
</dbReference>
<dbReference type="Proteomes" id="UP000197068">
    <property type="component" value="Unassembled WGS sequence"/>
</dbReference>
<evidence type="ECO:0000256" key="4">
    <source>
        <dbReference type="ARBA" id="ARBA00022475"/>
    </source>
</evidence>
<keyword evidence="7" id="KW-0564">Palmitate</keyword>
<evidence type="ECO:0000256" key="9">
    <source>
        <dbReference type="SAM" id="SignalP"/>
    </source>
</evidence>
<keyword evidence="6" id="KW-0472">Membrane</keyword>
<evidence type="ECO:0000256" key="3">
    <source>
        <dbReference type="ARBA" id="ARBA00014028"/>
    </source>
</evidence>
<dbReference type="InterPro" id="IPR005534">
    <property type="entry name" value="Curli_assmbl/transp-comp_CsgG"/>
</dbReference>
<reference evidence="10 11" key="1">
    <citation type="submission" date="2017-06" db="EMBL/GenBank/DDBJ databases">
        <title>Whole Genome Sequences of Colwellia marinimaniae MTCD1.</title>
        <authorList>
            <person name="Kusumoto H."/>
            <person name="Inoue M."/>
            <person name="Tanikawa K."/>
            <person name="Maeji H."/>
            <person name="Cameron J.H."/>
            <person name="Bartlett D.H."/>
        </authorList>
    </citation>
    <scope>NUCLEOTIDE SEQUENCE [LARGE SCALE GENOMIC DNA]</scope>
    <source>
        <strain evidence="10 11">MTCD1</strain>
    </source>
</reference>
<evidence type="ECO:0000313" key="11">
    <source>
        <dbReference type="Proteomes" id="UP000197068"/>
    </source>
</evidence>
<dbReference type="Pfam" id="PF03783">
    <property type="entry name" value="CsgG"/>
    <property type="match status" value="1"/>
</dbReference>
<evidence type="ECO:0000256" key="7">
    <source>
        <dbReference type="ARBA" id="ARBA00023139"/>
    </source>
</evidence>
<dbReference type="RefSeq" id="WP_057179798.1">
    <property type="nucleotide sequence ID" value="NZ_BDQM01000007.1"/>
</dbReference>
<organism evidence="10 11">
    <name type="scientific">Colwellia marinimaniae</name>
    <dbReference type="NCBI Taxonomy" id="1513592"/>
    <lineage>
        <taxon>Bacteria</taxon>
        <taxon>Pseudomonadati</taxon>
        <taxon>Pseudomonadota</taxon>
        <taxon>Gammaproteobacteria</taxon>
        <taxon>Alteromonadales</taxon>
        <taxon>Colwelliaceae</taxon>
        <taxon>Colwellia</taxon>
    </lineage>
</organism>
<keyword evidence="5 9" id="KW-0732">Signal</keyword>
<dbReference type="EMBL" id="BDQM01000007">
    <property type="protein sequence ID" value="GAW95662.1"/>
    <property type="molecule type" value="Genomic_DNA"/>
</dbReference>
<evidence type="ECO:0000256" key="2">
    <source>
        <dbReference type="ARBA" id="ARBA00008899"/>
    </source>
</evidence>
<feature type="chain" id="PRO_5045553357" description="Curli production assembly/transport component CsgG" evidence="9">
    <location>
        <begin position="21"/>
        <end position="324"/>
    </location>
</feature>
<protein>
    <recommendedName>
        <fullName evidence="3">Curli production assembly/transport component CsgG</fullName>
    </recommendedName>
</protein>
<evidence type="ECO:0000256" key="6">
    <source>
        <dbReference type="ARBA" id="ARBA00023136"/>
    </source>
</evidence>
<keyword evidence="11" id="KW-1185">Reference proteome</keyword>
<sequence>MNINALFLAVSVSLIFTGCATVVKKEIHKTPIQTPAISKTIAASANQTKYLKRKVAIGRFTNETTYGQSFFIDNDNNRIGKQAMDILSSKLFETGKFIMLERADLTKIEKELSMSGRSALNNAADFLIVGSITEFGRKEVSDVGIFSRVKRQEANATVNIRIIDVSTGQIIYSEKGKGIAYSEAGTVLGVGDKAAYDSSLNDKVIDVAITNLASNIIENMLDKAWRSYILSYEEGNLIIAGGKSQNIKQGSTFEVVKSGKKVKNPQTGMFITLPGKTIAKIKVLSSFGDTPESEVSFSQIIEGNLDTYIKSNDYNGLFIQEIVK</sequence>
<comment type="similarity">
    <text evidence="2">Belongs to the CsgG family.</text>
</comment>
<feature type="signal peptide" evidence="9">
    <location>
        <begin position="1"/>
        <end position="20"/>
    </location>
</feature>
<evidence type="ECO:0000256" key="5">
    <source>
        <dbReference type="ARBA" id="ARBA00022729"/>
    </source>
</evidence>
<keyword evidence="8 10" id="KW-0449">Lipoprotein</keyword>
<evidence type="ECO:0000256" key="1">
    <source>
        <dbReference type="ARBA" id="ARBA00003989"/>
    </source>
</evidence>
<accession>A0ABQ0MTX1</accession>
<name>A0ABQ0MTX1_9GAMM</name>
<dbReference type="Gene3D" id="3.40.50.10610">
    <property type="entry name" value="ABC-type transport auxiliary lipoprotein component"/>
    <property type="match status" value="1"/>
</dbReference>
<comment type="caution">
    <text evidence="10">The sequence shown here is derived from an EMBL/GenBank/DDBJ whole genome shotgun (WGS) entry which is preliminary data.</text>
</comment>
<keyword evidence="4" id="KW-1003">Cell membrane</keyword>
<gene>
    <name evidence="10" type="ORF">MTCD1_01265</name>
</gene>